<gene>
    <name evidence="1" type="ORF">G6F64_005354</name>
</gene>
<sequence>MAETAVSRSVKILQTHSSNDTIIEIWKNHAASISDFSLNCSISKVRAKVSMAREIADESEQLMQKQLKWRELLEDPQIILSWHALSPERYIIIWCGSLKTVFPTDGLALSHSKSNAFWPAQQAVATYLRSKKHKAIFFTGEEELRSMTCGLEKEDKTDGRYKYYADGVLHIQSLQSYVQCTINYETYSSAVRRWLTRFPEGKISLTTKLSRSKMLLKLNNDGQKVNSLRYFIQLRLNLTLQDATEEIMNVLRQLEIEHQAYSNDHNSTPDLTPEDYIDPLVVRLNEKKRAKGLEMDGPQSL</sequence>
<protein>
    <submittedName>
        <fullName evidence="1">Uncharacterized protein</fullName>
    </submittedName>
</protein>
<name>A0A9P6XAS2_RHIOR</name>
<organism evidence="1 2">
    <name type="scientific">Rhizopus oryzae</name>
    <name type="common">Mucormycosis agent</name>
    <name type="synonym">Rhizopus arrhizus var. delemar</name>
    <dbReference type="NCBI Taxonomy" id="64495"/>
    <lineage>
        <taxon>Eukaryota</taxon>
        <taxon>Fungi</taxon>
        <taxon>Fungi incertae sedis</taxon>
        <taxon>Mucoromycota</taxon>
        <taxon>Mucoromycotina</taxon>
        <taxon>Mucoromycetes</taxon>
        <taxon>Mucorales</taxon>
        <taxon>Mucorineae</taxon>
        <taxon>Rhizopodaceae</taxon>
        <taxon>Rhizopus</taxon>
    </lineage>
</organism>
<dbReference type="AlphaFoldDB" id="A0A9P6XAS2"/>
<evidence type="ECO:0000313" key="2">
    <source>
        <dbReference type="Proteomes" id="UP000716291"/>
    </source>
</evidence>
<dbReference type="OrthoDB" id="2281643at2759"/>
<keyword evidence="2" id="KW-1185">Reference proteome</keyword>
<evidence type="ECO:0000313" key="1">
    <source>
        <dbReference type="EMBL" id="KAG1309384.1"/>
    </source>
</evidence>
<reference evidence="1" key="1">
    <citation type="journal article" date="2020" name="Microb. Genom.">
        <title>Genetic diversity of clinical and environmental Mucorales isolates obtained from an investigation of mucormycosis cases among solid organ transplant recipients.</title>
        <authorList>
            <person name="Nguyen M.H."/>
            <person name="Kaul D."/>
            <person name="Muto C."/>
            <person name="Cheng S.J."/>
            <person name="Richter R.A."/>
            <person name="Bruno V.M."/>
            <person name="Liu G."/>
            <person name="Beyhan S."/>
            <person name="Sundermann A.J."/>
            <person name="Mounaud S."/>
            <person name="Pasculle A.W."/>
            <person name="Nierman W.C."/>
            <person name="Driscoll E."/>
            <person name="Cumbie R."/>
            <person name="Clancy C.J."/>
            <person name="Dupont C.L."/>
        </authorList>
    </citation>
    <scope>NUCLEOTIDE SEQUENCE</scope>
    <source>
        <strain evidence="1">GL11</strain>
    </source>
</reference>
<proteinExistence type="predicted"/>
<accession>A0A9P6XAS2</accession>
<dbReference type="EMBL" id="JAANQT010000646">
    <property type="protein sequence ID" value="KAG1309384.1"/>
    <property type="molecule type" value="Genomic_DNA"/>
</dbReference>
<comment type="caution">
    <text evidence="1">The sequence shown here is derived from an EMBL/GenBank/DDBJ whole genome shotgun (WGS) entry which is preliminary data.</text>
</comment>
<dbReference type="Proteomes" id="UP000716291">
    <property type="component" value="Unassembled WGS sequence"/>
</dbReference>